<dbReference type="InterPro" id="IPR010201">
    <property type="entry name" value="HflK"/>
</dbReference>
<feature type="region of interest" description="Disordered" evidence="7">
    <location>
        <begin position="1"/>
        <end position="30"/>
    </location>
</feature>
<evidence type="ECO:0000313" key="10">
    <source>
        <dbReference type="Proteomes" id="UP000225706"/>
    </source>
</evidence>
<evidence type="ECO:0000256" key="4">
    <source>
        <dbReference type="ARBA" id="ARBA00022692"/>
    </source>
</evidence>
<comment type="subcellular location">
    <subcellularLocation>
        <location evidence="1">Membrane</location>
    </subcellularLocation>
</comment>
<evidence type="ECO:0000256" key="1">
    <source>
        <dbReference type="ARBA" id="ARBA00004370"/>
    </source>
</evidence>
<comment type="similarity">
    <text evidence="3">Belongs to the band 7/mec-2 family. HflC subfamily.</text>
</comment>
<evidence type="ECO:0000256" key="2">
    <source>
        <dbReference type="ARBA" id="ARBA00006971"/>
    </source>
</evidence>
<dbReference type="InterPro" id="IPR036013">
    <property type="entry name" value="Band_7/SPFH_dom_sf"/>
</dbReference>
<protein>
    <submittedName>
        <fullName evidence="9">Protein HflK</fullName>
    </submittedName>
</protein>
<organism evidence="9 10">
    <name type="scientific">Stylophora pistillata</name>
    <name type="common">Smooth cauliflower coral</name>
    <dbReference type="NCBI Taxonomy" id="50429"/>
    <lineage>
        <taxon>Eukaryota</taxon>
        <taxon>Metazoa</taxon>
        <taxon>Cnidaria</taxon>
        <taxon>Anthozoa</taxon>
        <taxon>Hexacorallia</taxon>
        <taxon>Scleractinia</taxon>
        <taxon>Astrocoeniina</taxon>
        <taxon>Pocilloporidae</taxon>
        <taxon>Stylophora</taxon>
    </lineage>
</organism>
<keyword evidence="6" id="KW-0472">Membrane</keyword>
<sequence>MASNGGGPWGPGNNNSPRGSGSGGRPEIPDFEEWLKRSQKSFKKAFPGGGKGAGGIKGLLGILIVALLFWASTGFYRVSEKEQAIILRFGAVVKTVKESGLHYHLPSPIEEHLIQAVSEKRSFQVGMQTSPFTRTREEQVFMLTGDENILDVNVTVHWFIKDLGQYLFRVLAPEMTVRVAAESAVREVIAQTLMESALTKGKQEIAARIHQVLQRIADEYQIGIEIDKVNLVKVEAPPTVIDAFRDVQSARADKERRINEARGYRDSVVPVARGEAEKIIQQAKAYRQSVEARALGDAQRFLSILQQYRAAPDVTRKRMYLETIEQVLGNAQKVMMSGNAGATQVYQTEKVLVFQLDEHKRTIEKPGLNWKIPFIQRVVRYDRRLQGDTLLPLEVTAGDQKKIIIDLYARYLIKDPLRFFRTATRPEIFRERLTSFAKSAMQEVLGRYPLANLLSQDRSIIMEQIQEKVRLESEKYGVEVRDVRIVRADLPKANSDAVYRRMRSDRERIAKMLRATGDEEARKIQ</sequence>
<dbReference type="EMBL" id="LSMT01003655">
    <property type="protein sequence ID" value="PFX11111.1"/>
    <property type="molecule type" value="Genomic_DNA"/>
</dbReference>
<dbReference type="SMART" id="SM00244">
    <property type="entry name" value="PHB"/>
    <property type="match status" value="2"/>
</dbReference>
<evidence type="ECO:0000256" key="7">
    <source>
        <dbReference type="SAM" id="MobiDB-lite"/>
    </source>
</evidence>
<comment type="similarity">
    <text evidence="2">Belongs to the band 7/mec-2 family. HflK subfamily.</text>
</comment>
<name>A0A2B4R081_STYPI</name>
<dbReference type="Gene3D" id="3.30.479.30">
    <property type="entry name" value="Band 7 domain"/>
    <property type="match status" value="2"/>
</dbReference>
<dbReference type="CDD" id="cd03405">
    <property type="entry name" value="SPFH_HflC"/>
    <property type="match status" value="1"/>
</dbReference>
<dbReference type="SUPFAM" id="SSF117892">
    <property type="entry name" value="Band 7/SPFH domain"/>
    <property type="match status" value="2"/>
</dbReference>
<keyword evidence="5" id="KW-1133">Transmembrane helix</keyword>
<dbReference type="AlphaFoldDB" id="A0A2B4R081"/>
<evidence type="ECO:0000256" key="6">
    <source>
        <dbReference type="ARBA" id="ARBA00023136"/>
    </source>
</evidence>
<reference evidence="10" key="1">
    <citation type="journal article" date="2017" name="bioRxiv">
        <title>Comparative analysis of the genomes of Stylophora pistillata and Acropora digitifera provides evidence for extensive differences between species of corals.</title>
        <authorList>
            <person name="Voolstra C.R."/>
            <person name="Li Y."/>
            <person name="Liew Y.J."/>
            <person name="Baumgarten S."/>
            <person name="Zoccola D."/>
            <person name="Flot J.-F."/>
            <person name="Tambutte S."/>
            <person name="Allemand D."/>
            <person name="Aranda M."/>
        </authorList>
    </citation>
    <scope>NUCLEOTIDE SEQUENCE [LARGE SCALE GENOMIC DNA]</scope>
</reference>
<dbReference type="Pfam" id="PF01145">
    <property type="entry name" value="Band_7"/>
    <property type="match status" value="2"/>
</dbReference>
<dbReference type="Proteomes" id="UP000225706">
    <property type="component" value="Unassembled WGS sequence"/>
</dbReference>
<evidence type="ECO:0000256" key="3">
    <source>
        <dbReference type="ARBA" id="ARBA00007862"/>
    </source>
</evidence>
<accession>A0A2B4R081</accession>
<dbReference type="STRING" id="50429.A0A2B4R081"/>
<evidence type="ECO:0000259" key="8">
    <source>
        <dbReference type="SMART" id="SM00244"/>
    </source>
</evidence>
<feature type="domain" description="Band 7" evidence="8">
    <location>
        <begin position="340"/>
        <end position="502"/>
    </location>
</feature>
<feature type="compositionally biased region" description="Gly residues" evidence="7">
    <location>
        <begin position="1"/>
        <end position="10"/>
    </location>
</feature>
<dbReference type="GO" id="GO:0016020">
    <property type="term" value="C:membrane"/>
    <property type="evidence" value="ECO:0007669"/>
    <property type="project" value="InterPro"/>
</dbReference>
<dbReference type="PANTHER" id="PTHR42911">
    <property type="entry name" value="MODULATOR OF FTSH PROTEASE HFLC"/>
    <property type="match status" value="1"/>
</dbReference>
<keyword evidence="10" id="KW-1185">Reference proteome</keyword>
<proteinExistence type="inferred from homology"/>
<dbReference type="InterPro" id="IPR010200">
    <property type="entry name" value="HflC"/>
</dbReference>
<dbReference type="InterPro" id="IPR001107">
    <property type="entry name" value="Band_7"/>
</dbReference>
<gene>
    <name evidence="9" type="primary">hflK</name>
    <name evidence="9" type="ORF">AWC38_SpisGene25400</name>
</gene>
<dbReference type="OrthoDB" id="8300388at2759"/>
<dbReference type="NCBIfam" id="TIGR01933">
    <property type="entry name" value="hflK"/>
    <property type="match status" value="1"/>
</dbReference>
<comment type="caution">
    <text evidence="9">The sequence shown here is derived from an EMBL/GenBank/DDBJ whole genome shotgun (WGS) entry which is preliminary data.</text>
</comment>
<evidence type="ECO:0000313" key="9">
    <source>
        <dbReference type="EMBL" id="PFX11111.1"/>
    </source>
</evidence>
<feature type="domain" description="Band 7" evidence="8">
    <location>
        <begin position="73"/>
        <end position="248"/>
    </location>
</feature>
<dbReference type="CDD" id="cd03404">
    <property type="entry name" value="SPFH_HflK"/>
    <property type="match status" value="1"/>
</dbReference>
<dbReference type="PANTHER" id="PTHR42911:SF1">
    <property type="entry name" value="MODULATOR OF FTSH PROTEASE HFLC"/>
    <property type="match status" value="1"/>
</dbReference>
<evidence type="ECO:0000256" key="5">
    <source>
        <dbReference type="ARBA" id="ARBA00022989"/>
    </source>
</evidence>
<keyword evidence="4" id="KW-0812">Transmembrane</keyword>
<feature type="non-terminal residue" evidence="9">
    <location>
        <position position="525"/>
    </location>
</feature>